<dbReference type="AlphaFoldDB" id="A0A9X9LZQ7"/>
<proteinExistence type="predicted"/>
<accession>A0A9X9LZQ7</accession>
<name>A0A9X9LZQ7_GULGU</name>
<keyword evidence="3" id="KW-1185">Reference proteome</keyword>
<evidence type="ECO:0000313" key="2">
    <source>
        <dbReference type="EMBL" id="VCX10159.1"/>
    </source>
</evidence>
<gene>
    <name evidence="2" type="ORF">BN2614_LOCUS1</name>
</gene>
<evidence type="ECO:0000313" key="3">
    <source>
        <dbReference type="Proteomes" id="UP000269945"/>
    </source>
</evidence>
<dbReference type="EMBL" id="CYRY02032499">
    <property type="protein sequence ID" value="VCX10159.1"/>
    <property type="molecule type" value="Genomic_DNA"/>
</dbReference>
<comment type="caution">
    <text evidence="2">The sequence shown here is derived from an EMBL/GenBank/DDBJ whole genome shotgun (WGS) entry which is preliminary data.</text>
</comment>
<organism evidence="2 3">
    <name type="scientific">Gulo gulo</name>
    <name type="common">Wolverine</name>
    <name type="synonym">Gluton</name>
    <dbReference type="NCBI Taxonomy" id="48420"/>
    <lineage>
        <taxon>Eukaryota</taxon>
        <taxon>Metazoa</taxon>
        <taxon>Chordata</taxon>
        <taxon>Craniata</taxon>
        <taxon>Vertebrata</taxon>
        <taxon>Euteleostomi</taxon>
        <taxon>Mammalia</taxon>
        <taxon>Eutheria</taxon>
        <taxon>Laurasiatheria</taxon>
        <taxon>Carnivora</taxon>
        <taxon>Caniformia</taxon>
        <taxon>Musteloidea</taxon>
        <taxon>Mustelidae</taxon>
        <taxon>Guloninae</taxon>
        <taxon>Gulo</taxon>
    </lineage>
</organism>
<feature type="region of interest" description="Disordered" evidence="1">
    <location>
        <begin position="27"/>
        <end position="61"/>
    </location>
</feature>
<sequence>MPTHTSLPRRTSSCSLDWRRRCLADRAGDADDVPDSESSELWPPEPLTSKRCCSTADRMVL</sequence>
<reference evidence="2 3" key="1">
    <citation type="submission" date="2018-10" db="EMBL/GenBank/DDBJ databases">
        <authorList>
            <person name="Ekblom R."/>
            <person name="Jareborg N."/>
        </authorList>
    </citation>
    <scope>NUCLEOTIDE SEQUENCE [LARGE SCALE GENOMIC DNA]</scope>
    <source>
        <tissue evidence="2">Muscle</tissue>
    </source>
</reference>
<evidence type="ECO:0000256" key="1">
    <source>
        <dbReference type="SAM" id="MobiDB-lite"/>
    </source>
</evidence>
<protein>
    <submittedName>
        <fullName evidence="2">Uncharacterized protein</fullName>
    </submittedName>
</protein>
<feature type="non-terminal residue" evidence="2">
    <location>
        <position position="61"/>
    </location>
</feature>
<dbReference type="Proteomes" id="UP000269945">
    <property type="component" value="Unassembled WGS sequence"/>
</dbReference>